<dbReference type="PROSITE" id="PS51671">
    <property type="entry name" value="ACT"/>
    <property type="match status" value="2"/>
</dbReference>
<keyword evidence="6" id="KW-1185">Reference proteome</keyword>
<dbReference type="Proteomes" id="UP000834106">
    <property type="component" value="Chromosome 17"/>
</dbReference>
<dbReference type="PANTHER" id="PTHR31096">
    <property type="entry name" value="ACT DOMAIN-CONTAINING PROTEIN ACR4-RELATED"/>
    <property type="match status" value="1"/>
</dbReference>
<comment type="function">
    <text evidence="2">Binds amino acids.</text>
</comment>
<dbReference type="SUPFAM" id="SSF55021">
    <property type="entry name" value="ACT-like"/>
    <property type="match status" value="3"/>
</dbReference>
<keyword evidence="1 2" id="KW-0677">Repeat</keyword>
<dbReference type="InterPro" id="IPR040217">
    <property type="entry name" value="ACR1-12"/>
</dbReference>
<dbReference type="EMBL" id="OU503052">
    <property type="protein sequence ID" value="CAI9780801.1"/>
    <property type="molecule type" value="Genomic_DNA"/>
</dbReference>
<evidence type="ECO:0000256" key="1">
    <source>
        <dbReference type="ARBA" id="ARBA00022737"/>
    </source>
</evidence>
<dbReference type="InterPro" id="IPR045865">
    <property type="entry name" value="ACT-like_dom_sf"/>
</dbReference>
<feature type="region of interest" description="Disordered" evidence="3">
    <location>
        <begin position="438"/>
        <end position="460"/>
    </location>
</feature>
<evidence type="ECO:0000256" key="2">
    <source>
        <dbReference type="RuleBase" id="RU369043"/>
    </source>
</evidence>
<organism evidence="5 6">
    <name type="scientific">Fraxinus pennsylvanica</name>
    <dbReference type="NCBI Taxonomy" id="56036"/>
    <lineage>
        <taxon>Eukaryota</taxon>
        <taxon>Viridiplantae</taxon>
        <taxon>Streptophyta</taxon>
        <taxon>Embryophyta</taxon>
        <taxon>Tracheophyta</taxon>
        <taxon>Spermatophyta</taxon>
        <taxon>Magnoliopsida</taxon>
        <taxon>eudicotyledons</taxon>
        <taxon>Gunneridae</taxon>
        <taxon>Pentapetalae</taxon>
        <taxon>asterids</taxon>
        <taxon>lamiids</taxon>
        <taxon>Lamiales</taxon>
        <taxon>Oleaceae</taxon>
        <taxon>Oleeae</taxon>
        <taxon>Fraxinus</taxon>
    </lineage>
</organism>
<dbReference type="PANTHER" id="PTHR31096:SF7">
    <property type="entry name" value="ACT DOMAIN-CONTAINING PROTEIN ACR1"/>
    <property type="match status" value="1"/>
</dbReference>
<protein>
    <recommendedName>
        <fullName evidence="2">ACT domain-containing protein ACR</fullName>
    </recommendedName>
    <alternativeName>
        <fullName evidence="2">Protein ACT DOMAIN REPEATS</fullName>
    </alternativeName>
</protein>
<evidence type="ECO:0000256" key="3">
    <source>
        <dbReference type="SAM" id="MobiDB-lite"/>
    </source>
</evidence>
<name>A0AAD2A6M1_9LAMI</name>
<dbReference type="GO" id="GO:0016597">
    <property type="term" value="F:amino acid binding"/>
    <property type="evidence" value="ECO:0007669"/>
    <property type="project" value="UniProtKB-UniRule"/>
</dbReference>
<reference evidence="5" key="1">
    <citation type="submission" date="2023-05" db="EMBL/GenBank/DDBJ databases">
        <authorList>
            <person name="Huff M."/>
        </authorList>
    </citation>
    <scope>NUCLEOTIDE SEQUENCE</scope>
</reference>
<feature type="domain" description="ACT" evidence="4">
    <location>
        <begin position="131"/>
        <end position="213"/>
    </location>
</feature>
<sequence>MDITYRPYIDPDFEILIERIHPPRVCIDNDTYRDCTLVKVDSANKHGMLLEIVQVLTDLDLVISKSYISSDGGWLMDVFHVTDQQTNKITDESLIRYIQEGICASRRAYREIRPSIDKETMLTPMSIENTALEMTGMDRPGLMSEMSAVLAELGCRVSAAMAWTHKSRAACIIYVEDASNGEPITDPCRVAQVQAQLENVVEAHHYDNERRSVRLTAPAPGQTHTERRLHQLMVADGDYEMCCSCCSDDDSDDDDVYGHGRHYKAKKKECYGTHVKIEKCKETGYSIVIVRSRDRPKLLFDTVCTLTDMQYIVFHAAISSKESIAVQEYYVKHKSGRSLDSDDEKHLVTQCLIAATERRISHGLRLDICTENRTGLLSDITRVLRENGLSITRAEIGTRGGRAVGTFYVKDTSGQNVDPETLETVRREIGSTVVVVNKPLSTPSRATSSRTSRSNSSEIQERPRFTLGSLLWSHLERISSNFKPIKS</sequence>
<proteinExistence type="predicted"/>
<feature type="compositionally biased region" description="Low complexity" evidence="3">
    <location>
        <begin position="441"/>
        <end position="457"/>
    </location>
</feature>
<gene>
    <name evidence="5" type="ORF">FPE_LOCUS28231</name>
</gene>
<dbReference type="Pfam" id="PF01842">
    <property type="entry name" value="ACT"/>
    <property type="match status" value="1"/>
</dbReference>
<dbReference type="InterPro" id="IPR002912">
    <property type="entry name" value="ACT_dom"/>
</dbReference>
<feature type="domain" description="ACT" evidence="4">
    <location>
        <begin position="365"/>
        <end position="443"/>
    </location>
</feature>
<dbReference type="CDD" id="cd04895">
    <property type="entry name" value="ACT_ACR_1"/>
    <property type="match status" value="1"/>
</dbReference>
<dbReference type="CDD" id="cd04897">
    <property type="entry name" value="ACT_ACR_3"/>
    <property type="match status" value="1"/>
</dbReference>
<evidence type="ECO:0000259" key="4">
    <source>
        <dbReference type="PROSITE" id="PS51671"/>
    </source>
</evidence>
<dbReference type="Gene3D" id="3.30.70.260">
    <property type="match status" value="2"/>
</dbReference>
<dbReference type="AlphaFoldDB" id="A0AAD2A6M1"/>
<accession>A0AAD2A6M1</accession>
<evidence type="ECO:0000313" key="5">
    <source>
        <dbReference type="EMBL" id="CAI9780801.1"/>
    </source>
</evidence>
<evidence type="ECO:0000313" key="6">
    <source>
        <dbReference type="Proteomes" id="UP000834106"/>
    </source>
</evidence>